<dbReference type="Proteomes" id="UP000249016">
    <property type="component" value="Unassembled WGS sequence"/>
</dbReference>
<protein>
    <recommendedName>
        <fullName evidence="3">SGNH/GDSL hydrolase family protein</fullName>
    </recommendedName>
</protein>
<dbReference type="OrthoDB" id="2546654at2"/>
<name>A0A327NL29_9BACT</name>
<proteinExistence type="predicted"/>
<keyword evidence="2" id="KW-1185">Reference proteome</keyword>
<dbReference type="InterPro" id="IPR036514">
    <property type="entry name" value="SGNH_hydro_sf"/>
</dbReference>
<dbReference type="Gene3D" id="3.40.50.1110">
    <property type="entry name" value="SGNH hydrolase"/>
    <property type="match status" value="1"/>
</dbReference>
<evidence type="ECO:0008006" key="3">
    <source>
        <dbReference type="Google" id="ProtNLM"/>
    </source>
</evidence>
<evidence type="ECO:0000313" key="2">
    <source>
        <dbReference type="Proteomes" id="UP000249016"/>
    </source>
</evidence>
<dbReference type="AlphaFoldDB" id="A0A327NL29"/>
<dbReference type="GO" id="GO:0016788">
    <property type="term" value="F:hydrolase activity, acting on ester bonds"/>
    <property type="evidence" value="ECO:0007669"/>
    <property type="project" value="UniProtKB-ARBA"/>
</dbReference>
<evidence type="ECO:0000313" key="1">
    <source>
        <dbReference type="EMBL" id="RAI75917.1"/>
    </source>
</evidence>
<sequence length="695" mass="78710">MNVGAIHGVDTTTAITLVDPQDATKTFPVTIKQGGVFVDYTVLANTGSLDTQTIYKAIVSGLMAQELIVEVQNHDGNPKETEEVMASLQASAKGSFSFGGEAAPAGKHGKAENDNGSTQKADYTVHIRAGEAYLSLPNDSYRPLIRPLPFVTAANQQKLLGTLQHISRWHFIKNLQNQIIPENFPEQALKIELMRVMGNGTTEPIDASNGTVALTYELVNQAWRGTIQIKITNTTPQDLYVCAAYLSKEFQCYLKFLPHLVQKLEAGKSVFLGPNGQDRINLKLGKVEQDYNWPETQEAIKFIVSTTEFDAEALILEELPQPLTADDKDRGLDKGLDTEETRGLETGVRFSGWITQTLHLVFKNPVYNQLLAERLQTLLEWDETAYFAAGLYCEVNMDKTGQPTIWDLKPAIKKGLKVPEGEKTIIDDIKLFLGNQIESAQRRKRYRNLKKDPNRLRIVAEGDSWFQYPILVEDTIDHLYKLYAIRSFAEAGDTLENYLKKREYLDAIEEEKVDFFLVSGGGNDILGKQFEGFLRDTPDPNDTTFQKYFNAGLTKKLDDLEGFYGDMFTQLLDRYPDLHILVHSYDYVIPLDTNDPINKGKSSWLGQYLIKKNIQPQTEREQCIHFIMDAFNERLQKVVAQFADHISYINVRNVVNRTSWFDEIHPTNEGFQLVANRFIEVIEKIRAEKKSPLTT</sequence>
<dbReference type="SUPFAM" id="SSF52266">
    <property type="entry name" value="SGNH hydrolase"/>
    <property type="match status" value="1"/>
</dbReference>
<comment type="caution">
    <text evidence="1">The sequence shown here is derived from an EMBL/GenBank/DDBJ whole genome shotgun (WGS) entry which is preliminary data.</text>
</comment>
<dbReference type="EMBL" id="QLII01000001">
    <property type="protein sequence ID" value="RAI75917.1"/>
    <property type="molecule type" value="Genomic_DNA"/>
</dbReference>
<reference evidence="1 2" key="1">
    <citation type="submission" date="2018-06" db="EMBL/GenBank/DDBJ databases">
        <title>Spirosoma sp. HMF3257 Genome sequencing and assembly.</title>
        <authorList>
            <person name="Kang H."/>
            <person name="Cha I."/>
            <person name="Kim H."/>
            <person name="Kang J."/>
            <person name="Joh K."/>
        </authorList>
    </citation>
    <scope>NUCLEOTIDE SEQUENCE [LARGE SCALE GENOMIC DNA]</scope>
    <source>
        <strain evidence="1 2">HMF3257</strain>
    </source>
</reference>
<dbReference type="RefSeq" id="WP_111344843.1">
    <property type="nucleotide sequence ID" value="NZ_QLII01000001.1"/>
</dbReference>
<organism evidence="1 2">
    <name type="scientific">Spirosoma telluris</name>
    <dbReference type="NCBI Taxonomy" id="2183553"/>
    <lineage>
        <taxon>Bacteria</taxon>
        <taxon>Pseudomonadati</taxon>
        <taxon>Bacteroidota</taxon>
        <taxon>Cytophagia</taxon>
        <taxon>Cytophagales</taxon>
        <taxon>Cytophagaceae</taxon>
        <taxon>Spirosoma</taxon>
    </lineage>
</organism>
<gene>
    <name evidence="1" type="ORF">HMF3257_20260</name>
</gene>
<dbReference type="CDD" id="cd00229">
    <property type="entry name" value="SGNH_hydrolase"/>
    <property type="match status" value="1"/>
</dbReference>
<accession>A0A327NL29</accession>